<evidence type="ECO:0000313" key="3">
    <source>
        <dbReference type="Proteomes" id="UP001162480"/>
    </source>
</evidence>
<evidence type="ECO:0000313" key="2">
    <source>
        <dbReference type="EMBL" id="CAI9731535.1"/>
    </source>
</evidence>
<gene>
    <name evidence="2" type="ORF">OCTVUL_1B030159</name>
</gene>
<feature type="region of interest" description="Disordered" evidence="1">
    <location>
        <begin position="57"/>
        <end position="86"/>
    </location>
</feature>
<keyword evidence="3" id="KW-1185">Reference proteome</keyword>
<name>A0AA36BBV5_OCTVU</name>
<organism evidence="2 3">
    <name type="scientific">Octopus vulgaris</name>
    <name type="common">Common octopus</name>
    <dbReference type="NCBI Taxonomy" id="6645"/>
    <lineage>
        <taxon>Eukaryota</taxon>
        <taxon>Metazoa</taxon>
        <taxon>Spiralia</taxon>
        <taxon>Lophotrochozoa</taxon>
        <taxon>Mollusca</taxon>
        <taxon>Cephalopoda</taxon>
        <taxon>Coleoidea</taxon>
        <taxon>Octopodiformes</taxon>
        <taxon>Octopoda</taxon>
        <taxon>Incirrata</taxon>
        <taxon>Octopodidae</taxon>
        <taxon>Octopus</taxon>
    </lineage>
</organism>
<feature type="region of interest" description="Disordered" evidence="1">
    <location>
        <begin position="1"/>
        <end position="36"/>
    </location>
</feature>
<sequence>MRKREGGTERCGDGNDSNDDNGGGGDKDIENDEDEGRYCRSGCWRDMWVAIKMSISESLPKSYEKGTSLQHNPKTRKEVDRPKQIL</sequence>
<evidence type="ECO:0000256" key="1">
    <source>
        <dbReference type="SAM" id="MobiDB-lite"/>
    </source>
</evidence>
<dbReference type="EMBL" id="OX597826">
    <property type="protein sequence ID" value="CAI9731535.1"/>
    <property type="molecule type" value="Genomic_DNA"/>
</dbReference>
<feature type="compositionally biased region" description="Basic and acidic residues" evidence="1">
    <location>
        <begin position="1"/>
        <end position="13"/>
    </location>
</feature>
<reference evidence="2" key="1">
    <citation type="submission" date="2023-08" db="EMBL/GenBank/DDBJ databases">
        <authorList>
            <person name="Alioto T."/>
            <person name="Alioto T."/>
            <person name="Gomez Garrido J."/>
        </authorList>
    </citation>
    <scope>NUCLEOTIDE SEQUENCE</scope>
</reference>
<feature type="compositionally biased region" description="Polar residues" evidence="1">
    <location>
        <begin position="57"/>
        <end position="72"/>
    </location>
</feature>
<feature type="compositionally biased region" description="Basic and acidic residues" evidence="1">
    <location>
        <begin position="75"/>
        <end position="86"/>
    </location>
</feature>
<dbReference type="AlphaFoldDB" id="A0AA36BBV5"/>
<protein>
    <submittedName>
        <fullName evidence="2">Uncharacterized protein</fullName>
    </submittedName>
</protein>
<accession>A0AA36BBV5</accession>
<dbReference type="Proteomes" id="UP001162480">
    <property type="component" value="Chromosome 13"/>
</dbReference>
<proteinExistence type="predicted"/>